<dbReference type="GO" id="GO:0016491">
    <property type="term" value="F:oxidoreductase activity"/>
    <property type="evidence" value="ECO:0007669"/>
    <property type="project" value="UniProtKB-KW"/>
</dbReference>
<dbReference type="PANTHER" id="PTHR24321">
    <property type="entry name" value="DEHYDROGENASES, SHORT CHAIN"/>
    <property type="match status" value="1"/>
</dbReference>
<comment type="caution">
    <text evidence="3">The sequence shown here is derived from an EMBL/GenBank/DDBJ whole genome shotgun (WGS) entry which is preliminary data.</text>
</comment>
<gene>
    <name evidence="3" type="ORF">GCM10010102_26550</name>
</gene>
<sequence length="238" mass="24407">MSTKTAFITGGTSGIGKATAELLHARGWRVMVTGVTHVGDADLPDGVRAVRADLASLSDIDAAAEQAREHLGSIGLLFLNAAAFRSGPFESTSEEDFDVVFDVNVKGSFFTLQRTLPLLGEGSSVVFTVGAGEGTGAAMMAAKNSLLPLMRSLALELAPRGIRVNAVSPGVIDTPVYSRMGMAPEALAAWGAEVPLGRVGTTTDVAEAVAYLASDAAGYVTGEDLVVSGGMGVHPRTA</sequence>
<evidence type="ECO:0000256" key="2">
    <source>
        <dbReference type="ARBA" id="ARBA00023002"/>
    </source>
</evidence>
<evidence type="ECO:0000313" key="4">
    <source>
        <dbReference type="Proteomes" id="UP000655589"/>
    </source>
</evidence>
<dbReference type="CDD" id="cd05233">
    <property type="entry name" value="SDR_c"/>
    <property type="match status" value="1"/>
</dbReference>
<dbReference type="InterPro" id="IPR036291">
    <property type="entry name" value="NAD(P)-bd_dom_sf"/>
</dbReference>
<dbReference type="InterPro" id="IPR002347">
    <property type="entry name" value="SDR_fam"/>
</dbReference>
<dbReference type="EMBL" id="BMPT01000010">
    <property type="protein sequence ID" value="GGM29671.1"/>
    <property type="molecule type" value="Genomic_DNA"/>
</dbReference>
<name>A0A8H9L660_9MICO</name>
<organism evidence="3 4">
    <name type="scientific">Promicromonospora citrea</name>
    <dbReference type="NCBI Taxonomy" id="43677"/>
    <lineage>
        <taxon>Bacteria</taxon>
        <taxon>Bacillati</taxon>
        <taxon>Actinomycetota</taxon>
        <taxon>Actinomycetes</taxon>
        <taxon>Micrococcales</taxon>
        <taxon>Promicromonosporaceae</taxon>
        <taxon>Promicromonospora</taxon>
    </lineage>
</organism>
<reference evidence="3" key="2">
    <citation type="submission" date="2020-09" db="EMBL/GenBank/DDBJ databases">
        <authorList>
            <person name="Sun Q."/>
            <person name="Ohkuma M."/>
        </authorList>
    </citation>
    <scope>NUCLEOTIDE SEQUENCE</scope>
    <source>
        <strain evidence="3">JCM 3051</strain>
    </source>
</reference>
<dbReference type="RefSeq" id="WP_171103166.1">
    <property type="nucleotide sequence ID" value="NZ_BMPT01000010.1"/>
</dbReference>
<accession>A0A8H9L660</accession>
<comment type="similarity">
    <text evidence="1">Belongs to the short-chain dehydrogenases/reductases (SDR) family.</text>
</comment>
<dbReference type="Pfam" id="PF13561">
    <property type="entry name" value="adh_short_C2"/>
    <property type="match status" value="1"/>
</dbReference>
<dbReference type="Proteomes" id="UP000655589">
    <property type="component" value="Unassembled WGS sequence"/>
</dbReference>
<keyword evidence="4" id="KW-1185">Reference proteome</keyword>
<keyword evidence="2" id="KW-0560">Oxidoreductase</keyword>
<protein>
    <submittedName>
        <fullName evidence="3">Short-chain dehydrogenase</fullName>
    </submittedName>
</protein>
<proteinExistence type="inferred from homology"/>
<dbReference type="SUPFAM" id="SSF51735">
    <property type="entry name" value="NAD(P)-binding Rossmann-fold domains"/>
    <property type="match status" value="1"/>
</dbReference>
<dbReference type="PANTHER" id="PTHR24321:SF8">
    <property type="entry name" value="ESTRADIOL 17-BETA-DEHYDROGENASE 8-RELATED"/>
    <property type="match status" value="1"/>
</dbReference>
<dbReference type="FunFam" id="3.40.50.720:FF:000084">
    <property type="entry name" value="Short-chain dehydrogenase reductase"/>
    <property type="match status" value="1"/>
</dbReference>
<dbReference type="AlphaFoldDB" id="A0A8H9L660"/>
<evidence type="ECO:0000313" key="3">
    <source>
        <dbReference type="EMBL" id="GGM29671.1"/>
    </source>
</evidence>
<evidence type="ECO:0000256" key="1">
    <source>
        <dbReference type="ARBA" id="ARBA00006484"/>
    </source>
</evidence>
<dbReference type="Gene3D" id="3.40.50.720">
    <property type="entry name" value="NAD(P)-binding Rossmann-like Domain"/>
    <property type="match status" value="1"/>
</dbReference>
<dbReference type="PRINTS" id="PR00081">
    <property type="entry name" value="GDHRDH"/>
</dbReference>
<reference evidence="3" key="1">
    <citation type="journal article" date="2014" name="Int. J. Syst. Evol. Microbiol.">
        <title>Complete genome sequence of Corynebacterium casei LMG S-19264T (=DSM 44701T), isolated from a smear-ripened cheese.</title>
        <authorList>
            <consortium name="US DOE Joint Genome Institute (JGI-PGF)"/>
            <person name="Walter F."/>
            <person name="Albersmeier A."/>
            <person name="Kalinowski J."/>
            <person name="Ruckert C."/>
        </authorList>
    </citation>
    <scope>NUCLEOTIDE SEQUENCE</scope>
    <source>
        <strain evidence="3">JCM 3051</strain>
    </source>
</reference>